<dbReference type="EMBL" id="CP046909">
    <property type="protein sequence ID" value="QGZ54971.1"/>
    <property type="molecule type" value="Genomic_DNA"/>
</dbReference>
<dbReference type="AlphaFoldDB" id="A0A7Z2G4K8"/>
<evidence type="ECO:0000313" key="2">
    <source>
        <dbReference type="EMBL" id="QGZ54971.1"/>
    </source>
</evidence>
<dbReference type="KEGG" id="pacp:FAZ97_08565"/>
<gene>
    <name evidence="2" type="ORF">FAZ97_08565</name>
</gene>
<dbReference type="InterPro" id="IPR012667">
    <property type="entry name" value="CbtB_put"/>
</dbReference>
<dbReference type="RefSeq" id="WP_158758059.1">
    <property type="nucleotide sequence ID" value="NZ_CP046909.1"/>
</dbReference>
<feature type="transmembrane region" description="Helical" evidence="1">
    <location>
        <begin position="23"/>
        <end position="41"/>
    </location>
</feature>
<sequence>MSETSFPLQHAPAAPAPIPLREILPWAIFVGLMLLLALYFVGAEEGATSIVPGMYVHEFVHDGRHLLGFPCH</sequence>
<reference evidence="2 3" key="1">
    <citation type="submission" date="2019-12" db="EMBL/GenBank/DDBJ databases">
        <title>Paraburkholderia acidiphila 7Q-K02 sp. nov and Paraburkholderia acidisoli DHF22 sp. nov., two strains isolated from forest soil.</title>
        <authorList>
            <person name="Gao Z."/>
            <person name="Qiu L."/>
        </authorList>
    </citation>
    <scope>NUCLEOTIDE SEQUENCE [LARGE SCALE GENOMIC DNA]</scope>
    <source>
        <strain evidence="2 3">7Q-K02</strain>
    </source>
</reference>
<organism evidence="2 3">
    <name type="scientific">Paraburkholderia acidiphila</name>
    <dbReference type="NCBI Taxonomy" id="2571747"/>
    <lineage>
        <taxon>Bacteria</taxon>
        <taxon>Pseudomonadati</taxon>
        <taxon>Pseudomonadota</taxon>
        <taxon>Betaproteobacteria</taxon>
        <taxon>Burkholderiales</taxon>
        <taxon>Burkholderiaceae</taxon>
        <taxon>Paraburkholderia</taxon>
    </lineage>
</organism>
<protein>
    <submittedName>
        <fullName evidence="2">CbtB-domain containing protein</fullName>
    </submittedName>
</protein>
<keyword evidence="3" id="KW-1185">Reference proteome</keyword>
<evidence type="ECO:0000313" key="3">
    <source>
        <dbReference type="Proteomes" id="UP000434209"/>
    </source>
</evidence>
<dbReference type="Proteomes" id="UP000434209">
    <property type="component" value="Chromosome 1"/>
</dbReference>
<accession>A0A7Z2G4K8</accession>
<dbReference type="OrthoDB" id="122519at2"/>
<proteinExistence type="predicted"/>
<keyword evidence="1" id="KW-0472">Membrane</keyword>
<keyword evidence="1" id="KW-1133">Transmembrane helix</keyword>
<name>A0A7Z2G4K8_9BURK</name>
<evidence type="ECO:0000256" key="1">
    <source>
        <dbReference type="SAM" id="Phobius"/>
    </source>
</evidence>
<dbReference type="Pfam" id="PF09489">
    <property type="entry name" value="CbtB"/>
    <property type="match status" value="1"/>
</dbReference>
<keyword evidence="1" id="KW-0812">Transmembrane</keyword>